<feature type="compositionally biased region" description="Polar residues" evidence="1">
    <location>
        <begin position="28"/>
        <end position="40"/>
    </location>
</feature>
<reference evidence="2 3" key="1">
    <citation type="submission" date="2019-05" db="EMBL/GenBank/DDBJ databases">
        <title>Another draft genome of Portunus trituberculatus and its Hox gene families provides insights of decapod evolution.</title>
        <authorList>
            <person name="Jeong J.-H."/>
            <person name="Song I."/>
            <person name="Kim S."/>
            <person name="Choi T."/>
            <person name="Kim D."/>
            <person name="Ryu S."/>
            <person name="Kim W."/>
        </authorList>
    </citation>
    <scope>NUCLEOTIDE SEQUENCE [LARGE SCALE GENOMIC DNA]</scope>
    <source>
        <tissue evidence="2">Muscle</tissue>
    </source>
</reference>
<gene>
    <name evidence="2" type="ORF">E2C01_050484</name>
</gene>
<evidence type="ECO:0000313" key="3">
    <source>
        <dbReference type="Proteomes" id="UP000324222"/>
    </source>
</evidence>
<feature type="region of interest" description="Disordered" evidence="1">
    <location>
        <begin position="1"/>
        <end position="59"/>
    </location>
</feature>
<sequence>MYREDEDEKKGGARCRPPPGQRVICPLQVSQSGSGTNETQWPVRESKPGSGKGRDEAPQQVALGSVSSSSGIFCGSLGGCEGRRHLWIGGGECTGRESA</sequence>
<evidence type="ECO:0000256" key="1">
    <source>
        <dbReference type="SAM" id="MobiDB-lite"/>
    </source>
</evidence>
<feature type="compositionally biased region" description="Basic and acidic residues" evidence="1">
    <location>
        <begin position="1"/>
        <end position="11"/>
    </location>
</feature>
<organism evidence="2 3">
    <name type="scientific">Portunus trituberculatus</name>
    <name type="common">Swimming crab</name>
    <name type="synonym">Neptunus trituberculatus</name>
    <dbReference type="NCBI Taxonomy" id="210409"/>
    <lineage>
        <taxon>Eukaryota</taxon>
        <taxon>Metazoa</taxon>
        <taxon>Ecdysozoa</taxon>
        <taxon>Arthropoda</taxon>
        <taxon>Crustacea</taxon>
        <taxon>Multicrustacea</taxon>
        <taxon>Malacostraca</taxon>
        <taxon>Eumalacostraca</taxon>
        <taxon>Eucarida</taxon>
        <taxon>Decapoda</taxon>
        <taxon>Pleocyemata</taxon>
        <taxon>Brachyura</taxon>
        <taxon>Eubrachyura</taxon>
        <taxon>Portunoidea</taxon>
        <taxon>Portunidae</taxon>
        <taxon>Portuninae</taxon>
        <taxon>Portunus</taxon>
    </lineage>
</organism>
<comment type="caution">
    <text evidence="2">The sequence shown here is derived from an EMBL/GenBank/DDBJ whole genome shotgun (WGS) entry which is preliminary data.</text>
</comment>
<keyword evidence="3" id="KW-1185">Reference proteome</keyword>
<accession>A0A5B7GC81</accession>
<protein>
    <submittedName>
        <fullName evidence="2">Uncharacterized protein</fullName>
    </submittedName>
</protein>
<dbReference type="EMBL" id="VSRR010014005">
    <property type="protein sequence ID" value="MPC56522.1"/>
    <property type="molecule type" value="Genomic_DNA"/>
</dbReference>
<feature type="compositionally biased region" description="Basic and acidic residues" evidence="1">
    <location>
        <begin position="44"/>
        <end position="57"/>
    </location>
</feature>
<name>A0A5B7GC81_PORTR</name>
<dbReference type="AlphaFoldDB" id="A0A5B7GC81"/>
<proteinExistence type="predicted"/>
<evidence type="ECO:0000313" key="2">
    <source>
        <dbReference type="EMBL" id="MPC56522.1"/>
    </source>
</evidence>
<dbReference type="Proteomes" id="UP000324222">
    <property type="component" value="Unassembled WGS sequence"/>
</dbReference>